<sequence>MSQTANLRIAAIALTALLSACSALKDSDEGNTGFFQCKSPRPEMCTREYRPVCGHIDTRIESKVRCVTEPCPSGKHQTFGNSCSACANPAVMGYEEGSCESYGK</sequence>
<name>A0A7T4QYM2_9GAMM</name>
<protein>
    <recommendedName>
        <fullName evidence="4">Kazal-like domain-containing protein</fullName>
    </recommendedName>
</protein>
<organism evidence="2 3">
    <name type="scientific">Spongiibacter nanhainus</name>
    <dbReference type="NCBI Taxonomy" id="2794344"/>
    <lineage>
        <taxon>Bacteria</taxon>
        <taxon>Pseudomonadati</taxon>
        <taxon>Pseudomonadota</taxon>
        <taxon>Gammaproteobacteria</taxon>
        <taxon>Cellvibrionales</taxon>
        <taxon>Spongiibacteraceae</taxon>
        <taxon>Spongiibacter</taxon>
    </lineage>
</organism>
<evidence type="ECO:0008006" key="4">
    <source>
        <dbReference type="Google" id="ProtNLM"/>
    </source>
</evidence>
<dbReference type="EMBL" id="CP066167">
    <property type="protein sequence ID" value="QQD17171.1"/>
    <property type="molecule type" value="Genomic_DNA"/>
</dbReference>
<dbReference type="RefSeq" id="WP_198568673.1">
    <property type="nucleotide sequence ID" value="NZ_CP066167.1"/>
</dbReference>
<reference evidence="2 3" key="1">
    <citation type="submission" date="2020-12" db="EMBL/GenBank/DDBJ databases">
        <authorList>
            <person name="Shan Y."/>
        </authorList>
    </citation>
    <scope>NUCLEOTIDE SEQUENCE [LARGE SCALE GENOMIC DNA]</scope>
    <source>
        <strain evidence="3">csc3.9</strain>
    </source>
</reference>
<dbReference type="KEGG" id="snan:I6N98_12445"/>
<evidence type="ECO:0000313" key="3">
    <source>
        <dbReference type="Proteomes" id="UP000596063"/>
    </source>
</evidence>
<keyword evidence="3" id="KW-1185">Reference proteome</keyword>
<proteinExistence type="predicted"/>
<gene>
    <name evidence="2" type="ORF">I6N98_12445</name>
</gene>
<dbReference type="Proteomes" id="UP000596063">
    <property type="component" value="Chromosome"/>
</dbReference>
<accession>A0A7T4QYM2</accession>
<dbReference type="Gene3D" id="3.30.60.30">
    <property type="match status" value="1"/>
</dbReference>
<feature type="signal peptide" evidence="1">
    <location>
        <begin position="1"/>
        <end position="25"/>
    </location>
</feature>
<evidence type="ECO:0000313" key="2">
    <source>
        <dbReference type="EMBL" id="QQD17171.1"/>
    </source>
</evidence>
<feature type="chain" id="PRO_5032881718" description="Kazal-like domain-containing protein" evidence="1">
    <location>
        <begin position="26"/>
        <end position="104"/>
    </location>
</feature>
<keyword evidence="1" id="KW-0732">Signal</keyword>
<dbReference type="AlphaFoldDB" id="A0A7T4QYM2"/>
<evidence type="ECO:0000256" key="1">
    <source>
        <dbReference type="SAM" id="SignalP"/>
    </source>
</evidence>